<accession>E5B6I9</accession>
<protein>
    <submittedName>
        <fullName evidence="1">Tryptophan synthase beta chain</fullName>
        <ecNumber evidence="1">4.2.1.20</ecNumber>
    </submittedName>
</protein>
<proteinExistence type="predicted"/>
<sequence length="45" mass="4850">MPGALVPMCCLPLALQLTMCATPQRWRQSLGSCPLGALVYVECAR</sequence>
<dbReference type="EMBL" id="FR719191">
    <property type="protein sequence ID" value="CBX81009.1"/>
    <property type="molecule type" value="Genomic_DNA"/>
</dbReference>
<evidence type="ECO:0000313" key="1">
    <source>
        <dbReference type="EMBL" id="CBX81009.1"/>
    </source>
</evidence>
<keyword evidence="1" id="KW-0456">Lyase</keyword>
<dbReference type="AlphaFoldDB" id="E5B6I9"/>
<organism evidence="1">
    <name type="scientific">Erwinia amylovora ATCC BAA-2158</name>
    <dbReference type="NCBI Taxonomy" id="889211"/>
    <lineage>
        <taxon>Bacteria</taxon>
        <taxon>Pseudomonadati</taxon>
        <taxon>Pseudomonadota</taxon>
        <taxon>Gammaproteobacteria</taxon>
        <taxon>Enterobacterales</taxon>
        <taxon>Erwiniaceae</taxon>
        <taxon>Erwinia</taxon>
    </lineage>
</organism>
<dbReference type="EC" id="4.2.1.20" evidence="1"/>
<name>E5B6I9_ERWAM</name>
<gene>
    <name evidence="1" type="primary">yedO3</name>
    <name evidence="1" type="ORF">EAIL5_2189</name>
</gene>
<reference evidence="1" key="1">
    <citation type="journal article" date="2011" name="J. Bacteriol.">
        <title>Genome Sequence of an Erwinia amylovora Strain with Pathogenicity Restricted to Rubus Plants.</title>
        <authorList>
            <person name="Powney R."/>
            <person name="Smits T.H."/>
            <person name="Sawbridge T."/>
            <person name="Frey B."/>
            <person name="Blom J."/>
            <person name="Frey J.E."/>
            <person name="Plummer K.M."/>
            <person name="Beer S.V."/>
            <person name="Luck J."/>
            <person name="Duffy B."/>
            <person name="Rodoni B."/>
        </authorList>
    </citation>
    <scope>NUCLEOTIDE SEQUENCE</scope>
    <source>
        <strain evidence="1">ATCC BAA-2158</strain>
    </source>
</reference>
<dbReference type="GO" id="GO:0004834">
    <property type="term" value="F:tryptophan synthase activity"/>
    <property type="evidence" value="ECO:0007669"/>
    <property type="project" value="UniProtKB-EC"/>
</dbReference>